<dbReference type="InterPro" id="IPR001387">
    <property type="entry name" value="Cro/C1-type_HTH"/>
</dbReference>
<gene>
    <name evidence="2" type="ORF">FHS36_004814</name>
</gene>
<dbReference type="Proteomes" id="UP000528608">
    <property type="component" value="Unassembled WGS sequence"/>
</dbReference>
<evidence type="ECO:0000256" key="1">
    <source>
        <dbReference type="SAM" id="MobiDB-lite"/>
    </source>
</evidence>
<reference evidence="2 3" key="1">
    <citation type="submission" date="2020-08" db="EMBL/GenBank/DDBJ databases">
        <title>Genomic Encyclopedia of Type Strains, Phase III (KMG-III): the genomes of soil and plant-associated and newly described type strains.</title>
        <authorList>
            <person name="Whitman W."/>
        </authorList>
    </citation>
    <scope>NUCLEOTIDE SEQUENCE [LARGE SCALE GENOMIC DNA]</scope>
    <source>
        <strain evidence="2 3">CECT 3259</strain>
    </source>
</reference>
<evidence type="ECO:0000313" key="3">
    <source>
        <dbReference type="Proteomes" id="UP000528608"/>
    </source>
</evidence>
<sequence>MSPTRSNLGNGTLTTGRRSRNRAAEGLVTGHLFKVIRERLPCTQSQLGECLGVDTTTVQGWESGRRPVAAMPAAQFLMLRRRFLGLGADPGLLVLLDAAMDADSVIARALCYDHAHEELESHPLAGWVFTRASTHMIAWALTGIPPAALPPAPSGTPRRRGPSPETPMLTEAERRRFYSHMRRYTEIADHAGEVGALLRRQALYLCSYDTAPDTHAWLADIRARKTVQLVHSAWSPAWADTRSLATSLTKYGDLDVLHGFIERGMGDDAGEVANLNYWAHWLGLDRTPRSDDSFMSDRSTHHWDARALLRGFADRLDPGLGCVDLNIHSVWSLIASRPGVLAGEAELAQELRDRVSRLLDSGSVSRQSRRELDAVHYGLRDRRESTCLLDLGLGGAGSEERRDVGGCAESGGGGVDVMAVRFQEGADFLVCAADGHGGDTEKLTEEVHGGELALVEHGGQDPVGWSELGFGSC</sequence>
<comment type="caution">
    <text evidence="2">The sequence shown here is derived from an EMBL/GenBank/DDBJ whole genome shotgun (WGS) entry which is preliminary data.</text>
</comment>
<dbReference type="SUPFAM" id="SSF47413">
    <property type="entry name" value="lambda repressor-like DNA-binding domains"/>
    <property type="match status" value="1"/>
</dbReference>
<dbReference type="EMBL" id="JACHJF010000017">
    <property type="protein sequence ID" value="MBB5121360.1"/>
    <property type="molecule type" value="Genomic_DNA"/>
</dbReference>
<organism evidence="2 3">
    <name type="scientific">Streptomyces eurocidicus</name>
    <name type="common">Streptoverticillium eurocidicus</name>
    <dbReference type="NCBI Taxonomy" id="66423"/>
    <lineage>
        <taxon>Bacteria</taxon>
        <taxon>Bacillati</taxon>
        <taxon>Actinomycetota</taxon>
        <taxon>Actinomycetes</taxon>
        <taxon>Kitasatosporales</taxon>
        <taxon>Streptomycetaceae</taxon>
        <taxon>Streptomyces</taxon>
    </lineage>
</organism>
<dbReference type="GO" id="GO:0003677">
    <property type="term" value="F:DNA binding"/>
    <property type="evidence" value="ECO:0007669"/>
    <property type="project" value="UniProtKB-KW"/>
</dbReference>
<keyword evidence="2" id="KW-0238">DNA-binding</keyword>
<dbReference type="CDD" id="cd00093">
    <property type="entry name" value="HTH_XRE"/>
    <property type="match status" value="1"/>
</dbReference>
<dbReference type="InterPro" id="IPR010982">
    <property type="entry name" value="Lambda_DNA-bd_dom_sf"/>
</dbReference>
<dbReference type="Gene3D" id="1.10.260.40">
    <property type="entry name" value="lambda repressor-like DNA-binding domains"/>
    <property type="match status" value="1"/>
</dbReference>
<protein>
    <submittedName>
        <fullName evidence="2">DNA-binding transcriptional regulator YiaG</fullName>
    </submittedName>
</protein>
<feature type="region of interest" description="Disordered" evidence="1">
    <location>
        <begin position="148"/>
        <end position="170"/>
    </location>
</feature>
<proteinExistence type="predicted"/>
<name>A0A7W8BDG5_STREU</name>
<dbReference type="AlphaFoldDB" id="A0A7W8BDG5"/>
<feature type="non-terminal residue" evidence="2">
    <location>
        <position position="473"/>
    </location>
</feature>
<accession>A0A7W8BDG5</accession>
<evidence type="ECO:0000313" key="2">
    <source>
        <dbReference type="EMBL" id="MBB5121360.1"/>
    </source>
</evidence>
<feature type="compositionally biased region" description="Polar residues" evidence="1">
    <location>
        <begin position="1"/>
        <end position="16"/>
    </location>
</feature>
<feature type="region of interest" description="Disordered" evidence="1">
    <location>
        <begin position="1"/>
        <end position="21"/>
    </location>
</feature>